<accession>A0A3M6VCP0</accession>
<dbReference type="EMBL" id="QLLG01000340">
    <property type="protein sequence ID" value="RMX64082.1"/>
    <property type="molecule type" value="Genomic_DNA"/>
</dbReference>
<dbReference type="VEuPathDB" id="FungiDB:DD237_006217"/>
<comment type="caution">
    <text evidence="1">The sequence shown here is derived from an EMBL/GenBank/DDBJ whole genome shotgun (WGS) entry which is preliminary data.</text>
</comment>
<proteinExistence type="predicted"/>
<keyword evidence="3" id="KW-1185">Reference proteome</keyword>
<protein>
    <recommendedName>
        <fullName evidence="5">START domain-containing protein</fullName>
    </recommendedName>
</protein>
<dbReference type="Proteomes" id="UP000282087">
    <property type="component" value="Unassembled WGS sequence"/>
</dbReference>
<name>A0A3M6VCP0_9STRA</name>
<gene>
    <name evidence="2" type="ORF">DD237_006217</name>
    <name evidence="1" type="ORF">DD238_006125</name>
</gene>
<evidence type="ECO:0000313" key="3">
    <source>
        <dbReference type="Proteomes" id="UP000282087"/>
    </source>
</evidence>
<evidence type="ECO:0000313" key="4">
    <source>
        <dbReference type="Proteomes" id="UP000286097"/>
    </source>
</evidence>
<dbReference type="EMBL" id="QKXF01000277">
    <property type="protein sequence ID" value="RQM13204.1"/>
    <property type="molecule type" value="Genomic_DNA"/>
</dbReference>
<evidence type="ECO:0000313" key="1">
    <source>
        <dbReference type="EMBL" id="RMX64082.1"/>
    </source>
</evidence>
<evidence type="ECO:0000313" key="2">
    <source>
        <dbReference type="EMBL" id="RQM13204.1"/>
    </source>
</evidence>
<organism evidence="1 3">
    <name type="scientific">Peronospora effusa</name>
    <dbReference type="NCBI Taxonomy" id="542832"/>
    <lineage>
        <taxon>Eukaryota</taxon>
        <taxon>Sar</taxon>
        <taxon>Stramenopiles</taxon>
        <taxon>Oomycota</taxon>
        <taxon>Peronosporomycetes</taxon>
        <taxon>Peronosporales</taxon>
        <taxon>Peronosporaceae</taxon>
        <taxon>Peronospora</taxon>
    </lineage>
</organism>
<evidence type="ECO:0008006" key="5">
    <source>
        <dbReference type="Google" id="ProtNLM"/>
    </source>
</evidence>
<dbReference type="Proteomes" id="UP000286097">
    <property type="component" value="Unassembled WGS sequence"/>
</dbReference>
<reference evidence="3 4" key="1">
    <citation type="submission" date="2018-06" db="EMBL/GenBank/DDBJ databases">
        <title>Comparative genomics of downy mildews reveals potential adaptations to biotrophy.</title>
        <authorList>
            <person name="Fletcher K."/>
            <person name="Klosterman S.J."/>
            <person name="Derevnina L."/>
            <person name="Martin F."/>
            <person name="Koike S."/>
            <person name="Reyes Chin-Wo S."/>
            <person name="Mou B."/>
            <person name="Michelmore R."/>
        </authorList>
    </citation>
    <scope>NUCLEOTIDE SEQUENCE [LARGE SCALE GENOMIC DNA]</scope>
    <source>
        <strain evidence="2 4">R13</strain>
        <strain evidence="1 3">R14</strain>
    </source>
</reference>
<dbReference type="AlphaFoldDB" id="A0A3M6VCP0"/>
<sequence length="439" mass="48788">MLSVTSPRSSQTPSLWAAPPAASWTTEEISMIQEIFLSDDNAIQIQDISIYDSKQPVAEDLLTISVEQGADATSMLLSPIGADDAFLQQFMVDEKVAMTAFFLEAIDPFKNVPMVPNPIEQEPVSPVPAVSAVISPSDGRPVDHVLAKLRTKMNALNRIYYSRCMNMSDADDSSVNKAKLVLAIERLQRVVQGLSIENARLKTDTTSCAQRCELFLKESSDGRAELEQLSQSIDGSTCTTAVTAGMNLALNYSMDGEVLRDHQSENGWKYKSVVSSDGMFMYSLSKEYSKEVNMHEVMQKSWTSVSSSENFSSIYYGSIKAKLVKRVGKEAIIMYDIANYDATRVDRVVAVVFRVEIPNGFLLGMRSLDVPLTTTSKNIHQMNCTAWQRYECKEDGGFVVTSCGQLSYPSRADIDFMAIEIMCLHLRWESRVMGLQLIV</sequence>